<organism evidence="2 3">
    <name type="scientific">Haladaptatus pallidirubidus</name>
    <dbReference type="NCBI Taxonomy" id="1008152"/>
    <lineage>
        <taxon>Archaea</taxon>
        <taxon>Methanobacteriati</taxon>
        <taxon>Methanobacteriota</taxon>
        <taxon>Stenosarchaea group</taxon>
        <taxon>Halobacteria</taxon>
        <taxon>Halobacteriales</taxon>
        <taxon>Haladaptataceae</taxon>
        <taxon>Haladaptatus</taxon>
    </lineage>
</organism>
<feature type="transmembrane region" description="Helical" evidence="1">
    <location>
        <begin position="42"/>
        <end position="65"/>
    </location>
</feature>
<keyword evidence="1" id="KW-0472">Membrane</keyword>
<name>A0AAV3UG71_9EURY</name>
<evidence type="ECO:0008006" key="4">
    <source>
        <dbReference type="Google" id="ProtNLM"/>
    </source>
</evidence>
<keyword evidence="3" id="KW-1185">Reference proteome</keyword>
<reference evidence="2 3" key="1">
    <citation type="journal article" date="2019" name="Int. J. Syst. Evol. Microbiol.">
        <title>The Global Catalogue of Microorganisms (GCM) 10K type strain sequencing project: providing services to taxonomists for standard genome sequencing and annotation.</title>
        <authorList>
            <consortium name="The Broad Institute Genomics Platform"/>
            <consortium name="The Broad Institute Genome Sequencing Center for Infectious Disease"/>
            <person name="Wu L."/>
            <person name="Ma J."/>
        </authorList>
    </citation>
    <scope>NUCLEOTIDE SEQUENCE [LARGE SCALE GENOMIC DNA]</scope>
    <source>
        <strain evidence="2 3">JCM 17504</strain>
    </source>
</reference>
<dbReference type="GeneID" id="68612316"/>
<evidence type="ECO:0000256" key="1">
    <source>
        <dbReference type="SAM" id="Phobius"/>
    </source>
</evidence>
<dbReference type="Proteomes" id="UP001501729">
    <property type="component" value="Unassembled WGS sequence"/>
</dbReference>
<dbReference type="RefSeq" id="WP_227776491.1">
    <property type="nucleotide sequence ID" value="NZ_BAABKX010000001.1"/>
</dbReference>
<comment type="caution">
    <text evidence="2">The sequence shown here is derived from an EMBL/GenBank/DDBJ whole genome shotgun (WGS) entry which is preliminary data.</text>
</comment>
<protein>
    <recommendedName>
        <fullName evidence="4">Tripartite tricarboxylate transporter TctB family protein</fullName>
    </recommendedName>
</protein>
<proteinExistence type="predicted"/>
<dbReference type="EMBL" id="BAABKX010000001">
    <property type="protein sequence ID" value="GAA5047113.1"/>
    <property type="molecule type" value="Genomic_DNA"/>
</dbReference>
<accession>A0AAV3UG71</accession>
<evidence type="ECO:0000313" key="2">
    <source>
        <dbReference type="EMBL" id="GAA5047113.1"/>
    </source>
</evidence>
<keyword evidence="1" id="KW-0812">Transmembrane</keyword>
<dbReference type="AlphaFoldDB" id="A0AAV3UG71"/>
<evidence type="ECO:0000313" key="3">
    <source>
        <dbReference type="Proteomes" id="UP001501729"/>
    </source>
</evidence>
<sequence length="69" mass="7619">MKKRTFVLLGFGAFGLILLSFLLLGFGRLLFSYETARYLSAPTMFLSFALVLVLLVQSILTATGLSELK</sequence>
<gene>
    <name evidence="2" type="ORF">GCM10025751_17240</name>
</gene>
<keyword evidence="1" id="KW-1133">Transmembrane helix</keyword>